<dbReference type="InterPro" id="IPR003856">
    <property type="entry name" value="LPS_length_determ_N"/>
</dbReference>
<evidence type="ECO:0000313" key="11">
    <source>
        <dbReference type="EMBL" id="SDW11126.1"/>
    </source>
</evidence>
<comment type="caution">
    <text evidence="10">The sequence shown here is derived from an EMBL/GenBank/DDBJ whole genome shotgun (WGS) entry which is preliminary data.</text>
</comment>
<comment type="subcellular location">
    <subcellularLocation>
        <location evidence="1">Cell membrane</location>
        <topology evidence="1">Multi-pass membrane protein</topology>
    </subcellularLocation>
</comment>
<feature type="domain" description="Polysaccharide chain length determinant N-terminal" evidence="8">
    <location>
        <begin position="2"/>
        <end position="79"/>
    </location>
</feature>
<keyword evidence="6" id="KW-0175">Coiled coil</keyword>
<keyword evidence="12" id="KW-1185">Reference proteome</keyword>
<evidence type="ECO:0000256" key="1">
    <source>
        <dbReference type="ARBA" id="ARBA00004651"/>
    </source>
</evidence>
<evidence type="ECO:0000313" key="13">
    <source>
        <dbReference type="Proteomes" id="UP000634647"/>
    </source>
</evidence>
<organism evidence="10 13">
    <name type="scientific">Allgaiera indica</name>
    <dbReference type="NCBI Taxonomy" id="765699"/>
    <lineage>
        <taxon>Bacteria</taxon>
        <taxon>Pseudomonadati</taxon>
        <taxon>Pseudomonadota</taxon>
        <taxon>Alphaproteobacteria</taxon>
        <taxon>Rhodobacterales</taxon>
        <taxon>Paracoccaceae</taxon>
        <taxon>Allgaiera</taxon>
    </lineage>
</organism>
<dbReference type="InterPro" id="IPR050445">
    <property type="entry name" value="Bact_polysacc_biosynth/exp"/>
</dbReference>
<evidence type="ECO:0000313" key="10">
    <source>
        <dbReference type="EMBL" id="GHD98553.1"/>
    </source>
</evidence>
<reference evidence="10" key="1">
    <citation type="journal article" date="2014" name="Int. J. Syst. Evol. Microbiol.">
        <title>Complete genome sequence of Corynebacterium casei LMG S-19264T (=DSM 44701T), isolated from a smear-ripened cheese.</title>
        <authorList>
            <consortium name="US DOE Joint Genome Institute (JGI-PGF)"/>
            <person name="Walter F."/>
            <person name="Albersmeier A."/>
            <person name="Kalinowski J."/>
            <person name="Ruckert C."/>
        </authorList>
    </citation>
    <scope>NUCLEOTIDE SEQUENCE</scope>
    <source>
        <strain evidence="10">CGMCC 1.10859</strain>
    </source>
</reference>
<evidence type="ECO:0000256" key="7">
    <source>
        <dbReference type="SAM" id="Phobius"/>
    </source>
</evidence>
<feature type="coiled-coil region" evidence="6">
    <location>
        <begin position="335"/>
        <end position="386"/>
    </location>
</feature>
<dbReference type="PANTHER" id="PTHR32309:SF13">
    <property type="entry name" value="FERRIC ENTEROBACTIN TRANSPORT PROTEIN FEPE"/>
    <property type="match status" value="1"/>
</dbReference>
<evidence type="ECO:0000256" key="4">
    <source>
        <dbReference type="ARBA" id="ARBA00022989"/>
    </source>
</evidence>
<feature type="coiled-coil region" evidence="6">
    <location>
        <begin position="209"/>
        <end position="236"/>
    </location>
</feature>
<feature type="domain" description="Tyrosine-protein kinase G-rich" evidence="9">
    <location>
        <begin position="368"/>
        <end position="446"/>
    </location>
</feature>
<evidence type="ECO:0000256" key="2">
    <source>
        <dbReference type="ARBA" id="ARBA00022475"/>
    </source>
</evidence>
<protein>
    <submittedName>
        <fullName evidence="10">LPS biosynthesis protein</fullName>
    </submittedName>
    <submittedName>
        <fullName evidence="11">Polysaccharide chain length determinant protein, PEP-CTERM locus subfamily</fullName>
    </submittedName>
</protein>
<feature type="transmembrane region" description="Helical" evidence="7">
    <location>
        <begin position="425"/>
        <end position="443"/>
    </location>
</feature>
<feature type="transmembrane region" description="Helical" evidence="7">
    <location>
        <begin position="483"/>
        <end position="503"/>
    </location>
</feature>
<evidence type="ECO:0000259" key="8">
    <source>
        <dbReference type="Pfam" id="PF02706"/>
    </source>
</evidence>
<accession>A0AAN4ZXU8</accession>
<dbReference type="Proteomes" id="UP000634647">
    <property type="component" value="Unassembled WGS sequence"/>
</dbReference>
<reference evidence="10" key="3">
    <citation type="submission" date="2023-06" db="EMBL/GenBank/DDBJ databases">
        <authorList>
            <person name="Sun Q."/>
            <person name="Zhou Y."/>
        </authorList>
    </citation>
    <scope>NUCLEOTIDE SEQUENCE</scope>
    <source>
        <strain evidence="10">CGMCC 1.10859</strain>
    </source>
</reference>
<dbReference type="GO" id="GO:0005886">
    <property type="term" value="C:plasma membrane"/>
    <property type="evidence" value="ECO:0007669"/>
    <property type="project" value="UniProtKB-SubCell"/>
</dbReference>
<evidence type="ECO:0000256" key="6">
    <source>
        <dbReference type="SAM" id="Coils"/>
    </source>
</evidence>
<dbReference type="EMBL" id="BNAB01000001">
    <property type="protein sequence ID" value="GHD98553.1"/>
    <property type="molecule type" value="Genomic_DNA"/>
</dbReference>
<gene>
    <name evidence="10" type="ORF">GCM10008024_02530</name>
    <name evidence="11" type="ORF">SAMN05444006_101294</name>
</gene>
<dbReference type="Pfam" id="PF02706">
    <property type="entry name" value="Wzz"/>
    <property type="match status" value="1"/>
</dbReference>
<reference evidence="11 12" key="2">
    <citation type="submission" date="2016-10" db="EMBL/GenBank/DDBJ databases">
        <authorList>
            <person name="Varghese N."/>
            <person name="Submissions S."/>
        </authorList>
    </citation>
    <scope>NUCLEOTIDE SEQUENCE [LARGE SCALE GENOMIC DNA]</scope>
    <source>
        <strain evidence="11 12">DSM 24802</strain>
    </source>
</reference>
<dbReference type="Proteomes" id="UP000199541">
    <property type="component" value="Unassembled WGS sequence"/>
</dbReference>
<dbReference type="RefSeq" id="WP_092163915.1">
    <property type="nucleotide sequence ID" value="NZ_BNAB01000001.1"/>
</dbReference>
<keyword evidence="5 7" id="KW-0472">Membrane</keyword>
<evidence type="ECO:0000313" key="12">
    <source>
        <dbReference type="Proteomes" id="UP000199541"/>
    </source>
</evidence>
<name>A0AAN4ZXU8_9RHOB</name>
<dbReference type="GO" id="GO:0004713">
    <property type="term" value="F:protein tyrosine kinase activity"/>
    <property type="evidence" value="ECO:0007669"/>
    <property type="project" value="TreeGrafter"/>
</dbReference>
<dbReference type="InterPro" id="IPR032807">
    <property type="entry name" value="GNVR"/>
</dbReference>
<dbReference type="Pfam" id="PF13807">
    <property type="entry name" value="GNVR"/>
    <property type="match status" value="1"/>
</dbReference>
<sequence length="523" mass="56930">MTIDLKYYFAIFRRRFHYFALAFVAVLAVAGTAALKLPPTYTSQARLLLESPQIPNSLAAPTVSTAALEQLQIFEQRLMTRQNLLEIARRFQVFPGIDTMSPDRIVDAMRDSTQIRNSTGRDQATTMTIAFSARSAATAAAVVNEYVTRILNFSASMRTNQAEQTLQFFKQEVERLSTSLNAQSAKILSFQNQHRGALPATLDFRMTEQSSLRERLNSVQRQVADLRDQKQRLVAIFNATGGVSTNSTGASVSPEAQHLTALQAQLAQALAVLSKSNPKVLMLKAQIAQLEKTVTHQQAAAAAGAATTAADASNNVSTAQKAMLDIQTAQIDGRITQLENQEQELVKTLAKLGKSIDETADNKIALDALERDYDNIQSQYNAAVTRLSQASTGERIEALSKGQRLAVLDPATAPDQPSRPDRRKIILLGLIAGVALGLGLIVLREMLDTSLRRPADLTNALGVTPLVAIPYVRTPGETVGRRMITLGALMLVAVVVPLSMWAIDTYYMPLDLLAAKIQTKLGG</sequence>
<proteinExistence type="predicted"/>
<dbReference type="EMBL" id="FNOB01000001">
    <property type="protein sequence ID" value="SDW11126.1"/>
    <property type="molecule type" value="Genomic_DNA"/>
</dbReference>
<evidence type="ECO:0000256" key="3">
    <source>
        <dbReference type="ARBA" id="ARBA00022692"/>
    </source>
</evidence>
<dbReference type="PANTHER" id="PTHR32309">
    <property type="entry name" value="TYROSINE-PROTEIN KINASE"/>
    <property type="match status" value="1"/>
</dbReference>
<evidence type="ECO:0000256" key="5">
    <source>
        <dbReference type="ARBA" id="ARBA00023136"/>
    </source>
</evidence>
<keyword evidence="4 7" id="KW-1133">Transmembrane helix</keyword>
<evidence type="ECO:0000259" key="9">
    <source>
        <dbReference type="Pfam" id="PF13807"/>
    </source>
</evidence>
<keyword evidence="2" id="KW-1003">Cell membrane</keyword>
<dbReference type="AlphaFoldDB" id="A0AAN4ZXU8"/>
<keyword evidence="3 7" id="KW-0812">Transmembrane</keyword>